<evidence type="ECO:0000313" key="2">
    <source>
        <dbReference type="EMBL" id="EAY02972.1"/>
    </source>
</evidence>
<dbReference type="InterPro" id="IPR012677">
    <property type="entry name" value="Nucleotide-bd_a/b_plait_sf"/>
</dbReference>
<dbReference type="InParanoid" id="A2EWL8"/>
<dbReference type="Proteomes" id="UP000001542">
    <property type="component" value="Unassembled WGS sequence"/>
</dbReference>
<sequence length="197" mass="22886">MSELSPKFLAPFVTDKIGDKYIAQVPKIILEHLNSPEFTVDLFPEKRPGYQKLHFIRTQSTAADEDQSIEALVQKEFSTDKWARQVKERLARRGVLSSVREREEDNTIYSAFRADDKFTVKIDGLPEPFDKSDVVDLLHDCGCNYFEYINIPRDRETNENKPVAFVHFLHLRHAILFIENNPQIRIGRFILTPILVP</sequence>
<dbReference type="KEGG" id="tva:4760812"/>
<dbReference type="GO" id="GO:0003723">
    <property type="term" value="F:RNA binding"/>
    <property type="evidence" value="ECO:0007669"/>
    <property type="project" value="InterPro"/>
</dbReference>
<dbReference type="InterPro" id="IPR000504">
    <property type="entry name" value="RRM_dom"/>
</dbReference>
<dbReference type="OrthoDB" id="193499at2759"/>
<organism evidence="2 3">
    <name type="scientific">Trichomonas vaginalis (strain ATCC PRA-98 / G3)</name>
    <dbReference type="NCBI Taxonomy" id="412133"/>
    <lineage>
        <taxon>Eukaryota</taxon>
        <taxon>Metamonada</taxon>
        <taxon>Parabasalia</taxon>
        <taxon>Trichomonadida</taxon>
        <taxon>Trichomonadidae</taxon>
        <taxon>Trichomonas</taxon>
    </lineage>
</organism>
<reference evidence="2" key="1">
    <citation type="submission" date="2006-10" db="EMBL/GenBank/DDBJ databases">
        <authorList>
            <person name="Amadeo P."/>
            <person name="Zhao Q."/>
            <person name="Wortman J."/>
            <person name="Fraser-Liggett C."/>
            <person name="Carlton J."/>
        </authorList>
    </citation>
    <scope>NUCLEOTIDE SEQUENCE</scope>
    <source>
        <strain evidence="2">G3</strain>
    </source>
</reference>
<dbReference type="InterPro" id="IPR035979">
    <property type="entry name" value="RBD_domain_sf"/>
</dbReference>
<dbReference type="SUPFAM" id="SSF54928">
    <property type="entry name" value="RNA-binding domain, RBD"/>
    <property type="match status" value="1"/>
</dbReference>
<dbReference type="AlphaFoldDB" id="A2EWL8"/>
<keyword evidence="3" id="KW-1185">Reference proteome</keyword>
<evidence type="ECO:0000259" key="1">
    <source>
        <dbReference type="Pfam" id="PF00076"/>
    </source>
</evidence>
<protein>
    <recommendedName>
        <fullName evidence="1">RRM domain-containing protein</fullName>
    </recommendedName>
</protein>
<dbReference type="Pfam" id="PF00076">
    <property type="entry name" value="RRM_1"/>
    <property type="match status" value="1"/>
</dbReference>
<dbReference type="EMBL" id="DS113519">
    <property type="protein sequence ID" value="EAY02972.1"/>
    <property type="molecule type" value="Genomic_DNA"/>
</dbReference>
<dbReference type="VEuPathDB" id="TrichDB:TVAGG3_1021750"/>
<proteinExistence type="predicted"/>
<reference evidence="2" key="2">
    <citation type="journal article" date="2007" name="Science">
        <title>Draft genome sequence of the sexually transmitted pathogen Trichomonas vaginalis.</title>
        <authorList>
            <person name="Carlton J.M."/>
            <person name="Hirt R.P."/>
            <person name="Silva J.C."/>
            <person name="Delcher A.L."/>
            <person name="Schatz M."/>
            <person name="Zhao Q."/>
            <person name="Wortman J.R."/>
            <person name="Bidwell S.L."/>
            <person name="Alsmark U.C.M."/>
            <person name="Besteiro S."/>
            <person name="Sicheritz-Ponten T."/>
            <person name="Noel C.J."/>
            <person name="Dacks J.B."/>
            <person name="Foster P.G."/>
            <person name="Simillion C."/>
            <person name="Van de Peer Y."/>
            <person name="Miranda-Saavedra D."/>
            <person name="Barton G.J."/>
            <person name="Westrop G.D."/>
            <person name="Mueller S."/>
            <person name="Dessi D."/>
            <person name="Fiori P.L."/>
            <person name="Ren Q."/>
            <person name="Paulsen I."/>
            <person name="Zhang H."/>
            <person name="Bastida-Corcuera F.D."/>
            <person name="Simoes-Barbosa A."/>
            <person name="Brown M.T."/>
            <person name="Hayes R.D."/>
            <person name="Mukherjee M."/>
            <person name="Okumura C.Y."/>
            <person name="Schneider R."/>
            <person name="Smith A.J."/>
            <person name="Vanacova S."/>
            <person name="Villalvazo M."/>
            <person name="Haas B.J."/>
            <person name="Pertea M."/>
            <person name="Feldblyum T.V."/>
            <person name="Utterback T.R."/>
            <person name="Shu C.L."/>
            <person name="Osoegawa K."/>
            <person name="de Jong P.J."/>
            <person name="Hrdy I."/>
            <person name="Horvathova L."/>
            <person name="Zubacova Z."/>
            <person name="Dolezal P."/>
            <person name="Malik S.B."/>
            <person name="Logsdon J.M. Jr."/>
            <person name="Henze K."/>
            <person name="Gupta A."/>
            <person name="Wang C.C."/>
            <person name="Dunne R.L."/>
            <person name="Upcroft J.A."/>
            <person name="Upcroft P."/>
            <person name="White O."/>
            <person name="Salzberg S.L."/>
            <person name="Tang P."/>
            <person name="Chiu C.-H."/>
            <person name="Lee Y.-S."/>
            <person name="Embley T.M."/>
            <person name="Coombs G.H."/>
            <person name="Mottram J.C."/>
            <person name="Tachezy J."/>
            <person name="Fraser-Liggett C.M."/>
            <person name="Johnson P.J."/>
        </authorList>
    </citation>
    <scope>NUCLEOTIDE SEQUENCE [LARGE SCALE GENOMIC DNA]</scope>
    <source>
        <strain evidence="2">G3</strain>
    </source>
</reference>
<name>A2EWL8_TRIV3</name>
<evidence type="ECO:0000313" key="3">
    <source>
        <dbReference type="Proteomes" id="UP000001542"/>
    </source>
</evidence>
<dbReference type="VEuPathDB" id="TrichDB:TVAG_337720"/>
<feature type="domain" description="RRM" evidence="1">
    <location>
        <begin position="122"/>
        <end position="180"/>
    </location>
</feature>
<dbReference type="RefSeq" id="XP_001315195.1">
    <property type="nucleotide sequence ID" value="XM_001315160.1"/>
</dbReference>
<dbReference type="Gene3D" id="3.30.70.330">
    <property type="match status" value="1"/>
</dbReference>
<gene>
    <name evidence="2" type="ORF">TVAG_337720</name>
</gene>
<dbReference type="CDD" id="cd00590">
    <property type="entry name" value="RRM_SF"/>
    <property type="match status" value="1"/>
</dbReference>
<accession>A2EWL8</accession>